<feature type="transmembrane region" description="Helical" evidence="5">
    <location>
        <begin position="238"/>
        <end position="262"/>
    </location>
</feature>
<dbReference type="AlphaFoldDB" id="K8EC96"/>
<dbReference type="InterPro" id="IPR006634">
    <property type="entry name" value="TLC-dom"/>
</dbReference>
<evidence type="ECO:0000256" key="3">
    <source>
        <dbReference type="ARBA" id="ARBA00022989"/>
    </source>
</evidence>
<organism evidence="7 8">
    <name type="scientific">Bathycoccus prasinos</name>
    <dbReference type="NCBI Taxonomy" id="41875"/>
    <lineage>
        <taxon>Eukaryota</taxon>
        <taxon>Viridiplantae</taxon>
        <taxon>Chlorophyta</taxon>
        <taxon>Mamiellophyceae</taxon>
        <taxon>Mamiellales</taxon>
        <taxon>Bathycoccaceae</taxon>
        <taxon>Bathycoccus</taxon>
    </lineage>
</organism>
<keyword evidence="8" id="KW-1185">Reference proteome</keyword>
<gene>
    <name evidence="7" type="ORF">Bathy03g05540</name>
</gene>
<name>K8EC96_9CHLO</name>
<keyword evidence="3 5" id="KW-1133">Transmembrane helix</keyword>
<evidence type="ECO:0000259" key="6">
    <source>
        <dbReference type="SMART" id="SM00724"/>
    </source>
</evidence>
<dbReference type="eggNOG" id="ENOG502SAQJ">
    <property type="taxonomic scope" value="Eukaryota"/>
</dbReference>
<evidence type="ECO:0000256" key="2">
    <source>
        <dbReference type="ARBA" id="ARBA00022692"/>
    </source>
</evidence>
<feature type="transmembrane region" description="Helical" evidence="5">
    <location>
        <begin position="28"/>
        <end position="47"/>
    </location>
</feature>
<evidence type="ECO:0000256" key="1">
    <source>
        <dbReference type="ARBA" id="ARBA00004141"/>
    </source>
</evidence>
<feature type="domain" description="TLC" evidence="6">
    <location>
        <begin position="53"/>
        <end position="270"/>
    </location>
</feature>
<dbReference type="InterPro" id="IPR050846">
    <property type="entry name" value="TLCD"/>
</dbReference>
<dbReference type="Pfam" id="PF03798">
    <property type="entry name" value="TRAM_LAG1_CLN8"/>
    <property type="match status" value="1"/>
</dbReference>
<keyword evidence="4 5" id="KW-0472">Membrane</keyword>
<reference evidence="7 8" key="1">
    <citation type="submission" date="2011-10" db="EMBL/GenBank/DDBJ databases">
        <authorList>
            <person name="Genoscope - CEA"/>
        </authorList>
    </citation>
    <scope>NUCLEOTIDE SEQUENCE [LARGE SCALE GENOMIC DNA]</scope>
    <source>
        <strain evidence="7 8">RCC 1105</strain>
    </source>
</reference>
<dbReference type="SMART" id="SM00724">
    <property type="entry name" value="TLC"/>
    <property type="match status" value="1"/>
</dbReference>
<dbReference type="EMBL" id="FO082276">
    <property type="protein sequence ID" value="CCO15539.1"/>
    <property type="molecule type" value="Genomic_DNA"/>
</dbReference>
<dbReference type="GO" id="GO:0016020">
    <property type="term" value="C:membrane"/>
    <property type="evidence" value="ECO:0007669"/>
    <property type="project" value="UniProtKB-SubCell"/>
</dbReference>
<evidence type="ECO:0000256" key="4">
    <source>
        <dbReference type="ARBA" id="ARBA00023136"/>
    </source>
</evidence>
<accession>K8EC96</accession>
<proteinExistence type="predicted"/>
<dbReference type="PANTHER" id="PTHR13439">
    <property type="entry name" value="CT120 PROTEIN"/>
    <property type="match status" value="1"/>
</dbReference>
<dbReference type="GO" id="GO:0055088">
    <property type="term" value="P:lipid homeostasis"/>
    <property type="evidence" value="ECO:0007669"/>
    <property type="project" value="TreeGrafter"/>
</dbReference>
<dbReference type="GeneID" id="19017091"/>
<keyword evidence="2 5" id="KW-0812">Transmembrane</keyword>
<protein>
    <recommendedName>
        <fullName evidence="6">TLC domain-containing protein</fullName>
    </recommendedName>
</protein>
<evidence type="ECO:0000313" key="7">
    <source>
        <dbReference type="EMBL" id="CCO15539.1"/>
    </source>
</evidence>
<dbReference type="Proteomes" id="UP000198341">
    <property type="component" value="Chromosome 3"/>
</dbReference>
<comment type="subcellular location">
    <subcellularLocation>
        <location evidence="1">Membrane</location>
        <topology evidence="1">Multi-pass membrane protein</topology>
    </subcellularLocation>
</comment>
<dbReference type="OrthoDB" id="39387at2759"/>
<dbReference type="KEGG" id="bpg:Bathy03g05540"/>
<dbReference type="RefSeq" id="XP_007514102.1">
    <property type="nucleotide sequence ID" value="XM_007514040.1"/>
</dbReference>
<evidence type="ECO:0000313" key="8">
    <source>
        <dbReference type="Proteomes" id="UP000198341"/>
    </source>
</evidence>
<sequence length="286" mass="33032">MNSFFGSLFSPAPQQPGEKIDFVYISEWFLFLSFFFVFASGFMHKFVDAKAIAKANGGSFLGAFQMTCFIPLAYVSYYGINTWYFSEHFQSSRTAEERLFGPVSENVRKIGEVQIAFQAWDFVISLFNSELNSVEMLLHHAMTGLLCYWMLTIPYMAWYGVYFMGVCETSSLPLSVVDFMRFFPDYKEKYPLMNMINSLLFGAFFVWFRIIKWIQFSAGAWRDSLHVLKMKKLPVPRSVVVGVLVLNVFFTALQVVWCGLLLKEAKKMFLGGGEDDKKKDEKKKKK</sequence>
<evidence type="ECO:0000256" key="5">
    <source>
        <dbReference type="SAM" id="Phobius"/>
    </source>
</evidence>
<feature type="transmembrane region" description="Helical" evidence="5">
    <location>
        <begin position="59"/>
        <end position="80"/>
    </location>
</feature>
<feature type="transmembrane region" description="Helical" evidence="5">
    <location>
        <begin position="198"/>
        <end position="218"/>
    </location>
</feature>